<proteinExistence type="predicted"/>
<dbReference type="GO" id="GO:0005829">
    <property type="term" value="C:cytosol"/>
    <property type="evidence" value="ECO:0007669"/>
    <property type="project" value="TreeGrafter"/>
</dbReference>
<dbReference type="Proteomes" id="UP000185151">
    <property type="component" value="Unassembled WGS sequence"/>
</dbReference>
<dbReference type="EMBL" id="FSRU01000001">
    <property type="protein sequence ID" value="SIO39494.1"/>
    <property type="molecule type" value="Genomic_DNA"/>
</dbReference>
<dbReference type="InterPro" id="IPR051199">
    <property type="entry name" value="LPS_LOS_Heptosyltrfase"/>
</dbReference>
<dbReference type="RefSeq" id="WP_074296190.1">
    <property type="nucleotide sequence ID" value="NZ_FSRU01000001.1"/>
</dbReference>
<dbReference type="PANTHER" id="PTHR30160">
    <property type="entry name" value="TETRAACYLDISACCHARIDE 4'-KINASE-RELATED"/>
    <property type="match status" value="1"/>
</dbReference>
<dbReference type="Gene3D" id="3.40.50.2000">
    <property type="entry name" value="Glycogen Phosphorylase B"/>
    <property type="match status" value="1"/>
</dbReference>
<gene>
    <name evidence="3" type="ORF">SAMN05444165_2804</name>
</gene>
<evidence type="ECO:0000256" key="2">
    <source>
        <dbReference type="ARBA" id="ARBA00022679"/>
    </source>
</evidence>
<sequence>MKAKLEGAASIAVVMPTAIGDTLLMMVLVNNLIRNGYRLTVFSWVVKDLADWFPGIDVRNECEQQDAAGQFELVIQLRATPCGKALAASGEVCEIVGFDAFQVPGHMIDMIVAVARDEFGLADITRHNGITVPNWIRFRAYERRVAIHPTGSHIEKMWPRKKFVALAQKLVQRDFQPTLLVAPCERQTWLMDKDAAQRLHSFERLADVAAWIAESGWFIGNDSGLGHLASALGVPTLSLFMRRGIARTWRPNWGRGAIVLPYNLFVVGALKERYWKLALTGSSVLRSFDRLRLEEDPRGS</sequence>
<accession>A0A1N6J581</accession>
<dbReference type="GO" id="GO:0008713">
    <property type="term" value="F:ADP-heptose-lipopolysaccharide heptosyltransferase activity"/>
    <property type="evidence" value="ECO:0007669"/>
    <property type="project" value="TreeGrafter"/>
</dbReference>
<keyword evidence="1" id="KW-0328">Glycosyltransferase</keyword>
<evidence type="ECO:0000313" key="3">
    <source>
        <dbReference type="EMBL" id="SIO39494.1"/>
    </source>
</evidence>
<keyword evidence="2 3" id="KW-0808">Transferase</keyword>
<evidence type="ECO:0000256" key="1">
    <source>
        <dbReference type="ARBA" id="ARBA00022676"/>
    </source>
</evidence>
<keyword evidence="4" id="KW-1185">Reference proteome</keyword>
<organism evidence="3 4">
    <name type="scientific">Paraburkholderia phenazinium</name>
    <dbReference type="NCBI Taxonomy" id="60549"/>
    <lineage>
        <taxon>Bacteria</taxon>
        <taxon>Pseudomonadati</taxon>
        <taxon>Pseudomonadota</taxon>
        <taxon>Betaproteobacteria</taxon>
        <taxon>Burkholderiales</taxon>
        <taxon>Burkholderiaceae</taxon>
        <taxon>Paraburkholderia</taxon>
    </lineage>
</organism>
<evidence type="ECO:0000313" key="4">
    <source>
        <dbReference type="Proteomes" id="UP000185151"/>
    </source>
</evidence>
<dbReference type="SUPFAM" id="SSF53756">
    <property type="entry name" value="UDP-Glycosyltransferase/glycogen phosphorylase"/>
    <property type="match status" value="1"/>
</dbReference>
<dbReference type="Pfam" id="PF01075">
    <property type="entry name" value="Glyco_transf_9"/>
    <property type="match status" value="1"/>
</dbReference>
<name>A0A1N6J581_9BURK</name>
<protein>
    <submittedName>
        <fullName evidence="3">ADP-heptose:LPS heptosyltransferase</fullName>
    </submittedName>
</protein>
<reference evidence="3 4" key="1">
    <citation type="submission" date="2016-11" db="EMBL/GenBank/DDBJ databases">
        <authorList>
            <person name="Jaros S."/>
            <person name="Januszkiewicz K."/>
            <person name="Wedrychowicz H."/>
        </authorList>
    </citation>
    <scope>NUCLEOTIDE SEQUENCE [LARGE SCALE GENOMIC DNA]</scope>
    <source>
        <strain evidence="3 4">GAS95</strain>
    </source>
</reference>
<dbReference type="InterPro" id="IPR002201">
    <property type="entry name" value="Glyco_trans_9"/>
</dbReference>
<dbReference type="AlphaFoldDB" id="A0A1N6J581"/>
<dbReference type="GO" id="GO:0009244">
    <property type="term" value="P:lipopolysaccharide core region biosynthetic process"/>
    <property type="evidence" value="ECO:0007669"/>
    <property type="project" value="TreeGrafter"/>
</dbReference>